<evidence type="ECO:0000313" key="3">
    <source>
        <dbReference type="Proteomes" id="UP001597511"/>
    </source>
</evidence>
<feature type="transmembrane region" description="Helical" evidence="1">
    <location>
        <begin position="37"/>
        <end position="57"/>
    </location>
</feature>
<feature type="transmembrane region" description="Helical" evidence="1">
    <location>
        <begin position="7"/>
        <end position="31"/>
    </location>
</feature>
<evidence type="ECO:0000256" key="1">
    <source>
        <dbReference type="SAM" id="Phobius"/>
    </source>
</evidence>
<protein>
    <submittedName>
        <fullName evidence="2">Uncharacterized protein</fullName>
    </submittedName>
</protein>
<dbReference type="EMBL" id="JBHUOZ010000002">
    <property type="protein sequence ID" value="MFD2919850.1"/>
    <property type="molecule type" value="Genomic_DNA"/>
</dbReference>
<reference evidence="3" key="1">
    <citation type="journal article" date="2019" name="Int. J. Syst. Evol. Microbiol.">
        <title>The Global Catalogue of Microorganisms (GCM) 10K type strain sequencing project: providing services to taxonomists for standard genome sequencing and annotation.</title>
        <authorList>
            <consortium name="The Broad Institute Genomics Platform"/>
            <consortium name="The Broad Institute Genome Sequencing Center for Infectious Disease"/>
            <person name="Wu L."/>
            <person name="Ma J."/>
        </authorList>
    </citation>
    <scope>NUCLEOTIDE SEQUENCE [LARGE SCALE GENOMIC DNA]</scope>
    <source>
        <strain evidence="3">KCTC 23299</strain>
    </source>
</reference>
<keyword evidence="1" id="KW-1133">Transmembrane helix</keyword>
<name>A0ABW6A5X1_9BACT</name>
<gene>
    <name evidence="2" type="ORF">ACFS6H_09045</name>
</gene>
<keyword evidence="1" id="KW-0472">Membrane</keyword>
<organism evidence="2 3">
    <name type="scientific">Terrimonas rubra</name>
    <dbReference type="NCBI Taxonomy" id="1035890"/>
    <lineage>
        <taxon>Bacteria</taxon>
        <taxon>Pseudomonadati</taxon>
        <taxon>Bacteroidota</taxon>
        <taxon>Chitinophagia</taxon>
        <taxon>Chitinophagales</taxon>
        <taxon>Chitinophagaceae</taxon>
        <taxon>Terrimonas</taxon>
    </lineage>
</organism>
<dbReference type="RefSeq" id="WP_386097488.1">
    <property type="nucleotide sequence ID" value="NZ_JBHUOZ010000002.1"/>
</dbReference>
<keyword evidence="3" id="KW-1185">Reference proteome</keyword>
<comment type="caution">
    <text evidence="2">The sequence shown here is derived from an EMBL/GenBank/DDBJ whole genome shotgun (WGS) entry which is preliminary data.</text>
</comment>
<sequence length="66" mass="7387">MRKFHPFFTIGTVGMMLTAILHIMLSFSFSLTATNKIFGLIYPTFMAFLIIGIGLTVKKQKEMLAG</sequence>
<dbReference type="Proteomes" id="UP001597511">
    <property type="component" value="Unassembled WGS sequence"/>
</dbReference>
<accession>A0ABW6A5X1</accession>
<proteinExistence type="predicted"/>
<evidence type="ECO:0000313" key="2">
    <source>
        <dbReference type="EMBL" id="MFD2919850.1"/>
    </source>
</evidence>
<keyword evidence="1" id="KW-0812">Transmembrane</keyword>